<gene>
    <name evidence="1" type="ORF">EKH80_09580</name>
</gene>
<accession>A0A3S0PNR5</accession>
<name>A0A3S0PNR5_9GAMM</name>
<reference evidence="1 2" key="1">
    <citation type="submission" date="2018-12" db="EMBL/GenBank/DDBJ databases">
        <title>Dyella dinghuensis sp. nov. DHOA06 and Dyella choica sp. nov. 4M-K27, isolated from forest soil.</title>
        <authorList>
            <person name="Qiu L.-H."/>
            <person name="Gao Z.-H."/>
        </authorList>
    </citation>
    <scope>NUCLEOTIDE SEQUENCE [LARGE SCALE GENOMIC DNA]</scope>
    <source>
        <strain evidence="1 2">4M-K27</strain>
    </source>
</reference>
<dbReference type="EMBL" id="RYYV01000006">
    <property type="protein sequence ID" value="RUL75965.1"/>
    <property type="molecule type" value="Genomic_DNA"/>
</dbReference>
<protein>
    <submittedName>
        <fullName evidence="1">Uncharacterized protein</fullName>
    </submittedName>
</protein>
<dbReference type="Proteomes" id="UP000274358">
    <property type="component" value="Unassembled WGS sequence"/>
</dbReference>
<evidence type="ECO:0000313" key="2">
    <source>
        <dbReference type="Proteomes" id="UP000274358"/>
    </source>
</evidence>
<evidence type="ECO:0000313" key="1">
    <source>
        <dbReference type="EMBL" id="RUL75965.1"/>
    </source>
</evidence>
<dbReference type="OrthoDB" id="5958465at2"/>
<dbReference type="RefSeq" id="WP_126684530.1">
    <property type="nucleotide sequence ID" value="NZ_RYYV01000006.1"/>
</dbReference>
<proteinExistence type="predicted"/>
<dbReference type="AlphaFoldDB" id="A0A3S0PNR5"/>
<comment type="caution">
    <text evidence="1">The sequence shown here is derived from an EMBL/GenBank/DDBJ whole genome shotgun (WGS) entry which is preliminary data.</text>
</comment>
<organism evidence="1 2">
    <name type="scientific">Dyella choica</name>
    <dbReference type="NCBI Taxonomy" id="1927959"/>
    <lineage>
        <taxon>Bacteria</taxon>
        <taxon>Pseudomonadati</taxon>
        <taxon>Pseudomonadota</taxon>
        <taxon>Gammaproteobacteria</taxon>
        <taxon>Lysobacterales</taxon>
        <taxon>Rhodanobacteraceae</taxon>
        <taxon>Dyella</taxon>
    </lineage>
</organism>
<sequence>MIDRNLQPVEWAAFMYELGDALEHLENLIKDIEQTPDYDEDAFRIDLGHVYAHLNRAWRRSAKAVADDDWELASQFPDDLSPIG</sequence>
<keyword evidence="2" id="KW-1185">Reference proteome</keyword>